<dbReference type="Proteomes" id="UP000267821">
    <property type="component" value="Unassembled WGS sequence"/>
</dbReference>
<dbReference type="InParanoid" id="A0A3N4LC18"/>
<name>A0A3N4LC18_9PEZI</name>
<dbReference type="AlphaFoldDB" id="A0A3N4LC18"/>
<keyword evidence="2" id="KW-1185">Reference proteome</keyword>
<dbReference type="EMBL" id="ML121571">
    <property type="protein sequence ID" value="RPB20420.1"/>
    <property type="molecule type" value="Genomic_DNA"/>
</dbReference>
<accession>A0A3N4LC18</accession>
<evidence type="ECO:0000313" key="2">
    <source>
        <dbReference type="Proteomes" id="UP000267821"/>
    </source>
</evidence>
<gene>
    <name evidence="1" type="ORF">L211DRAFT_517924</name>
</gene>
<protein>
    <submittedName>
        <fullName evidence="1">Uncharacterized protein</fullName>
    </submittedName>
</protein>
<proteinExistence type="predicted"/>
<sequence>MTLTESNNSGIWLITGVAAPITYSTLYTPTVNTKCFLCGEETSNARTIFVPWPPLIVSLSTKCRGTDASWSGNVEIHNYEQIYVRRKLKHRTLQLRVLHIWSVMAELYMKGKFHAC</sequence>
<reference evidence="1 2" key="1">
    <citation type="journal article" date="2018" name="Nat. Ecol. Evol.">
        <title>Pezizomycetes genomes reveal the molecular basis of ectomycorrhizal truffle lifestyle.</title>
        <authorList>
            <person name="Murat C."/>
            <person name="Payen T."/>
            <person name="Noel B."/>
            <person name="Kuo A."/>
            <person name="Morin E."/>
            <person name="Chen J."/>
            <person name="Kohler A."/>
            <person name="Krizsan K."/>
            <person name="Balestrini R."/>
            <person name="Da Silva C."/>
            <person name="Montanini B."/>
            <person name="Hainaut M."/>
            <person name="Levati E."/>
            <person name="Barry K.W."/>
            <person name="Belfiori B."/>
            <person name="Cichocki N."/>
            <person name="Clum A."/>
            <person name="Dockter R.B."/>
            <person name="Fauchery L."/>
            <person name="Guy J."/>
            <person name="Iotti M."/>
            <person name="Le Tacon F."/>
            <person name="Lindquist E.A."/>
            <person name="Lipzen A."/>
            <person name="Malagnac F."/>
            <person name="Mello A."/>
            <person name="Molinier V."/>
            <person name="Miyauchi S."/>
            <person name="Poulain J."/>
            <person name="Riccioni C."/>
            <person name="Rubini A."/>
            <person name="Sitrit Y."/>
            <person name="Splivallo R."/>
            <person name="Traeger S."/>
            <person name="Wang M."/>
            <person name="Zifcakova L."/>
            <person name="Wipf D."/>
            <person name="Zambonelli A."/>
            <person name="Paolocci F."/>
            <person name="Nowrousian M."/>
            <person name="Ottonello S."/>
            <person name="Baldrian P."/>
            <person name="Spatafora J.W."/>
            <person name="Henrissat B."/>
            <person name="Nagy L.G."/>
            <person name="Aury J.M."/>
            <person name="Wincker P."/>
            <person name="Grigoriev I.V."/>
            <person name="Bonfante P."/>
            <person name="Martin F.M."/>
        </authorList>
    </citation>
    <scope>NUCLEOTIDE SEQUENCE [LARGE SCALE GENOMIC DNA]</scope>
    <source>
        <strain evidence="1 2">ATCC MYA-4762</strain>
    </source>
</reference>
<evidence type="ECO:0000313" key="1">
    <source>
        <dbReference type="EMBL" id="RPB20420.1"/>
    </source>
</evidence>
<organism evidence="1 2">
    <name type="scientific">Terfezia boudieri ATCC MYA-4762</name>
    <dbReference type="NCBI Taxonomy" id="1051890"/>
    <lineage>
        <taxon>Eukaryota</taxon>
        <taxon>Fungi</taxon>
        <taxon>Dikarya</taxon>
        <taxon>Ascomycota</taxon>
        <taxon>Pezizomycotina</taxon>
        <taxon>Pezizomycetes</taxon>
        <taxon>Pezizales</taxon>
        <taxon>Pezizaceae</taxon>
        <taxon>Terfezia</taxon>
    </lineage>
</organism>